<evidence type="ECO:0000256" key="1">
    <source>
        <dbReference type="SAM" id="MobiDB-lite"/>
    </source>
</evidence>
<feature type="region of interest" description="Disordered" evidence="1">
    <location>
        <begin position="23"/>
        <end position="53"/>
    </location>
</feature>
<feature type="signal peptide" evidence="2">
    <location>
        <begin position="1"/>
        <end position="17"/>
    </location>
</feature>
<evidence type="ECO:0000256" key="2">
    <source>
        <dbReference type="SAM" id="SignalP"/>
    </source>
</evidence>
<keyword evidence="2" id="KW-0732">Signal</keyword>
<proteinExistence type="predicted"/>
<feature type="chain" id="PRO_5040365783" evidence="2">
    <location>
        <begin position="18"/>
        <end position="115"/>
    </location>
</feature>
<dbReference type="RefSeq" id="XP_040773200.1">
    <property type="nucleotide sequence ID" value="XM_040920765.1"/>
</dbReference>
<name>A0A9P4XWN5_CRYP1</name>
<accession>A0A9P4XWN5</accession>
<evidence type="ECO:0000313" key="4">
    <source>
        <dbReference type="Proteomes" id="UP000803844"/>
    </source>
</evidence>
<evidence type="ECO:0000313" key="3">
    <source>
        <dbReference type="EMBL" id="KAF3762221.1"/>
    </source>
</evidence>
<dbReference type="EMBL" id="MU032350">
    <property type="protein sequence ID" value="KAF3762221.1"/>
    <property type="molecule type" value="Genomic_DNA"/>
</dbReference>
<feature type="compositionally biased region" description="Low complexity" evidence="1">
    <location>
        <begin position="26"/>
        <end position="51"/>
    </location>
</feature>
<sequence length="115" mass="10917">MKFTLATIVLLVGLAVGAPAGNGQLSSSQDASDATTAAGNKANSNVNVAANDGSTGVKAADTAEAAILLNDNGDAGAASSGAAFDAAVQAIKNSGNQDEIDVLTGAGIDVNAAGN</sequence>
<protein>
    <submittedName>
        <fullName evidence="3">Uncharacterized protein</fullName>
    </submittedName>
</protein>
<dbReference type="Proteomes" id="UP000803844">
    <property type="component" value="Unassembled WGS sequence"/>
</dbReference>
<dbReference type="AlphaFoldDB" id="A0A9P4XWN5"/>
<dbReference type="GeneID" id="63837894"/>
<reference evidence="3" key="1">
    <citation type="journal article" date="2020" name="Phytopathology">
        <title>Genome sequence of the chestnut blight fungus Cryphonectria parasitica EP155: A fundamental resource for an archetypical invasive plant pathogen.</title>
        <authorList>
            <person name="Crouch J.A."/>
            <person name="Dawe A."/>
            <person name="Aerts A."/>
            <person name="Barry K."/>
            <person name="Churchill A.C.L."/>
            <person name="Grimwood J."/>
            <person name="Hillman B."/>
            <person name="Milgroom M.G."/>
            <person name="Pangilinan J."/>
            <person name="Smith M."/>
            <person name="Salamov A."/>
            <person name="Schmutz J."/>
            <person name="Yadav J."/>
            <person name="Grigoriev I.V."/>
            <person name="Nuss D."/>
        </authorList>
    </citation>
    <scope>NUCLEOTIDE SEQUENCE</scope>
    <source>
        <strain evidence="3">EP155</strain>
    </source>
</reference>
<gene>
    <name evidence="3" type="ORF">M406DRAFT_332606</name>
</gene>
<keyword evidence="4" id="KW-1185">Reference proteome</keyword>
<organism evidence="3 4">
    <name type="scientific">Cryphonectria parasitica (strain ATCC 38755 / EP155)</name>
    <dbReference type="NCBI Taxonomy" id="660469"/>
    <lineage>
        <taxon>Eukaryota</taxon>
        <taxon>Fungi</taxon>
        <taxon>Dikarya</taxon>
        <taxon>Ascomycota</taxon>
        <taxon>Pezizomycotina</taxon>
        <taxon>Sordariomycetes</taxon>
        <taxon>Sordariomycetidae</taxon>
        <taxon>Diaporthales</taxon>
        <taxon>Cryphonectriaceae</taxon>
        <taxon>Cryphonectria-Endothia species complex</taxon>
        <taxon>Cryphonectria</taxon>
    </lineage>
</organism>
<comment type="caution">
    <text evidence="3">The sequence shown here is derived from an EMBL/GenBank/DDBJ whole genome shotgun (WGS) entry which is preliminary data.</text>
</comment>